<protein>
    <submittedName>
        <fullName evidence="1">Uncharacterized protein</fullName>
    </submittedName>
</protein>
<sequence length="291" mass="34648">MNLILDREFLKSLFSSEKEKRIKGIESLINRDTNLSSLNKRFAHQKEKDETLLTLYTMAFLHKNGPKSWRKLLEKGFVDDDWTDLAEVKLELEKAISPTKEVMETIRSKTFQNPVKYLREESKSKQVIEGKTTFDCTLTLNNQKKIFIECKFTSDISYQTTYFTTRNQIARSIEVGLASMNFDVKNFYFLLITPAIYMEYPGSRLYYYKMHEYKNELEALAEDIRTIQSWYDDKNLHEQLETLSKHIGWISWEDCYDIIRNSNFTRNELNKLTDFYNERLLIRDDDDSLPF</sequence>
<keyword evidence="2" id="KW-1185">Reference proteome</keyword>
<name>A0ABT9Y1Q1_9BACI</name>
<comment type="caution">
    <text evidence="1">The sequence shown here is derived from an EMBL/GenBank/DDBJ whole genome shotgun (WGS) entry which is preliminary data.</text>
</comment>
<evidence type="ECO:0000313" key="1">
    <source>
        <dbReference type="EMBL" id="MDQ0201074.1"/>
    </source>
</evidence>
<dbReference type="EMBL" id="JAUSTW010000008">
    <property type="protein sequence ID" value="MDQ0201074.1"/>
    <property type="molecule type" value="Genomic_DNA"/>
</dbReference>
<organism evidence="1 2">
    <name type="scientific">Neobacillus ginsengisoli</name>
    <dbReference type="NCBI Taxonomy" id="904295"/>
    <lineage>
        <taxon>Bacteria</taxon>
        <taxon>Bacillati</taxon>
        <taxon>Bacillota</taxon>
        <taxon>Bacilli</taxon>
        <taxon>Bacillales</taxon>
        <taxon>Bacillaceae</taxon>
        <taxon>Neobacillus</taxon>
    </lineage>
</organism>
<evidence type="ECO:0000313" key="2">
    <source>
        <dbReference type="Proteomes" id="UP001224122"/>
    </source>
</evidence>
<accession>A0ABT9Y1Q1</accession>
<proteinExistence type="predicted"/>
<dbReference type="Proteomes" id="UP001224122">
    <property type="component" value="Unassembled WGS sequence"/>
</dbReference>
<gene>
    <name evidence="1" type="ORF">J2S10_004280</name>
</gene>
<dbReference type="RefSeq" id="WP_307411988.1">
    <property type="nucleotide sequence ID" value="NZ_JAUSTW010000008.1"/>
</dbReference>
<reference evidence="1 2" key="1">
    <citation type="submission" date="2023-07" db="EMBL/GenBank/DDBJ databases">
        <title>Genomic Encyclopedia of Type Strains, Phase IV (KMG-IV): sequencing the most valuable type-strain genomes for metagenomic binning, comparative biology and taxonomic classification.</title>
        <authorList>
            <person name="Goeker M."/>
        </authorList>
    </citation>
    <scope>NUCLEOTIDE SEQUENCE [LARGE SCALE GENOMIC DNA]</scope>
    <source>
        <strain evidence="1 2">DSM 27594</strain>
    </source>
</reference>